<feature type="transmembrane region" description="Helical" evidence="8">
    <location>
        <begin position="284"/>
        <end position="302"/>
    </location>
</feature>
<feature type="transmembrane region" description="Helical" evidence="8">
    <location>
        <begin position="201"/>
        <end position="223"/>
    </location>
</feature>
<dbReference type="KEGG" id="pswu:SY83_05155"/>
<feature type="transmembrane region" description="Helical" evidence="8">
    <location>
        <begin position="322"/>
        <end position="341"/>
    </location>
</feature>
<proteinExistence type="inferred from homology"/>
<dbReference type="PANTHER" id="PTHR34975">
    <property type="entry name" value="SPORE GERMINATION PROTEIN A2"/>
    <property type="match status" value="1"/>
</dbReference>
<feature type="transmembrane region" description="Helical" evidence="8">
    <location>
        <begin position="23"/>
        <end position="41"/>
    </location>
</feature>
<comment type="subcellular location">
    <subcellularLocation>
        <location evidence="1">Membrane</location>
        <topology evidence="1">Multi-pass membrane protein</topology>
    </subcellularLocation>
</comment>
<name>A0A172TFY0_9BACL</name>
<dbReference type="Proteomes" id="UP000076927">
    <property type="component" value="Chromosome"/>
</dbReference>
<gene>
    <name evidence="9" type="ORF">SY83_05155</name>
</gene>
<evidence type="ECO:0000256" key="1">
    <source>
        <dbReference type="ARBA" id="ARBA00004141"/>
    </source>
</evidence>
<accession>A0A172TFY0</accession>
<evidence type="ECO:0000313" key="10">
    <source>
        <dbReference type="Proteomes" id="UP000076927"/>
    </source>
</evidence>
<evidence type="ECO:0000256" key="8">
    <source>
        <dbReference type="SAM" id="Phobius"/>
    </source>
</evidence>
<evidence type="ECO:0000256" key="5">
    <source>
        <dbReference type="ARBA" id="ARBA00022692"/>
    </source>
</evidence>
<feature type="transmembrane region" description="Helical" evidence="8">
    <location>
        <begin position="166"/>
        <end position="189"/>
    </location>
</feature>
<dbReference type="AlphaFoldDB" id="A0A172TFY0"/>
<feature type="transmembrane region" description="Helical" evidence="8">
    <location>
        <begin position="243"/>
        <end position="272"/>
    </location>
</feature>
<dbReference type="EMBL" id="CP011388">
    <property type="protein sequence ID" value="ANE45787.1"/>
    <property type="molecule type" value="Genomic_DNA"/>
</dbReference>
<organism evidence="9 10">
    <name type="scientific">Paenibacillus swuensis</name>
    <dbReference type="NCBI Taxonomy" id="1178515"/>
    <lineage>
        <taxon>Bacteria</taxon>
        <taxon>Bacillati</taxon>
        <taxon>Bacillota</taxon>
        <taxon>Bacilli</taxon>
        <taxon>Bacillales</taxon>
        <taxon>Paenibacillaceae</taxon>
        <taxon>Paenibacillus</taxon>
    </lineage>
</organism>
<dbReference type="InterPro" id="IPR004761">
    <property type="entry name" value="Spore_GerAB"/>
</dbReference>
<dbReference type="GO" id="GO:0009847">
    <property type="term" value="P:spore germination"/>
    <property type="evidence" value="ECO:0007669"/>
    <property type="project" value="InterPro"/>
</dbReference>
<dbReference type="NCBIfam" id="TIGR00912">
    <property type="entry name" value="2A0309"/>
    <property type="match status" value="1"/>
</dbReference>
<evidence type="ECO:0000256" key="6">
    <source>
        <dbReference type="ARBA" id="ARBA00022989"/>
    </source>
</evidence>
<reference evidence="9 10" key="1">
    <citation type="submission" date="2015-01" db="EMBL/GenBank/DDBJ databases">
        <title>Paenibacillus swuensis/DY6/whole genome sequencing.</title>
        <authorList>
            <person name="Kim M.K."/>
            <person name="Srinivasan S."/>
            <person name="Lee J.-J."/>
        </authorList>
    </citation>
    <scope>NUCLEOTIDE SEQUENCE [LARGE SCALE GENOMIC DNA]</scope>
    <source>
        <strain evidence="9 10">DY6</strain>
    </source>
</reference>
<protein>
    <submittedName>
        <fullName evidence="9">Uncharacterized protein</fullName>
    </submittedName>
</protein>
<feature type="transmembrane region" description="Helical" evidence="8">
    <location>
        <begin position="62"/>
        <end position="83"/>
    </location>
</feature>
<sequence length="349" mass="38384">MQVVMAILLTSSATVRISGQDAWISAMITVLLGIVTVFINVKLSLMYPEKTFIDFVRIMLGPWLGGGMVLLYLLYWFVVYVAILRQFTTFMIGTILPETPVSIIIMLMASVVLYSTLSGLSVIGRMSEFLGPVIIAGIFLPILLSFNNLNAERLLPVLKDHNGFTLLQGSLMGAPFLGDCFLVIMLISFVSKREFVMKHGIGGVLLAGAGFVVSIVATLMVFGPNVTQSFPYPLLMLVRSISVAGIIESLDAIVVAIWIMSIFLKLSIYLFAVSYGTAQWTGTGKWRTYAVVFTILGLPLALLPRNYIEVSVFFPIKVAVPYIFPIIMVGIPLLLWITALVQRNIRVQG</sequence>
<feature type="transmembrane region" description="Helical" evidence="8">
    <location>
        <begin position="129"/>
        <end position="146"/>
    </location>
</feature>
<dbReference type="PANTHER" id="PTHR34975:SF2">
    <property type="entry name" value="SPORE GERMINATION PROTEIN A2"/>
    <property type="match status" value="1"/>
</dbReference>
<evidence type="ECO:0000256" key="2">
    <source>
        <dbReference type="ARBA" id="ARBA00007998"/>
    </source>
</evidence>
<keyword evidence="7 8" id="KW-0472">Membrane</keyword>
<evidence type="ECO:0000256" key="7">
    <source>
        <dbReference type="ARBA" id="ARBA00023136"/>
    </source>
</evidence>
<dbReference type="GO" id="GO:0016020">
    <property type="term" value="C:membrane"/>
    <property type="evidence" value="ECO:0007669"/>
    <property type="project" value="UniProtKB-SubCell"/>
</dbReference>
<evidence type="ECO:0000313" key="9">
    <source>
        <dbReference type="EMBL" id="ANE45787.1"/>
    </source>
</evidence>
<feature type="transmembrane region" description="Helical" evidence="8">
    <location>
        <begin position="103"/>
        <end position="122"/>
    </location>
</feature>
<evidence type="ECO:0000256" key="4">
    <source>
        <dbReference type="ARBA" id="ARBA00022544"/>
    </source>
</evidence>
<dbReference type="STRING" id="1178515.SY83_05155"/>
<keyword evidence="6 8" id="KW-1133">Transmembrane helix</keyword>
<keyword evidence="4" id="KW-0309">Germination</keyword>
<keyword evidence="10" id="KW-1185">Reference proteome</keyword>
<keyword evidence="3" id="KW-0813">Transport</keyword>
<keyword evidence="5 8" id="KW-0812">Transmembrane</keyword>
<comment type="similarity">
    <text evidence="2">Belongs to the amino acid-polyamine-organocation (APC) superfamily. Spore germination protein (SGP) (TC 2.A.3.9) family.</text>
</comment>
<evidence type="ECO:0000256" key="3">
    <source>
        <dbReference type="ARBA" id="ARBA00022448"/>
    </source>
</evidence>
<dbReference type="PATRIC" id="fig|1178515.4.peg.1045"/>
<dbReference type="Pfam" id="PF03845">
    <property type="entry name" value="Spore_permease"/>
    <property type="match status" value="1"/>
</dbReference>